<sequence>MLSRNIVANDFYINVVRKHDLYNFEVWIKIQERYFNNVTKVK</sequence>
<dbReference type="AlphaFoldDB" id="A0A9W6CEH1"/>
<evidence type="ECO:0000313" key="2">
    <source>
        <dbReference type="Proteomes" id="UP001145145"/>
    </source>
</evidence>
<reference evidence="1 2" key="1">
    <citation type="journal article" date="2023" name="Int. J. Syst. Evol. Microbiol.">
        <title>Sellimonas catena sp. nov., isolated from human faeces.</title>
        <authorList>
            <person name="Hisatomi A."/>
            <person name="Ohkuma M."/>
            <person name="Sakamoto M."/>
        </authorList>
    </citation>
    <scope>NUCLEOTIDE SEQUENCE [LARGE SCALE GENOMIC DNA]</scope>
    <source>
        <strain evidence="1 2">12EGH17</strain>
    </source>
</reference>
<proteinExistence type="predicted"/>
<organism evidence="1 2">
    <name type="scientific">Sellimonas catena</name>
    <dbReference type="NCBI Taxonomy" id="2994035"/>
    <lineage>
        <taxon>Bacteria</taxon>
        <taxon>Bacillati</taxon>
        <taxon>Bacillota</taxon>
        <taxon>Clostridia</taxon>
        <taxon>Lachnospirales</taxon>
        <taxon>Lachnospiraceae</taxon>
        <taxon>Sellimonas</taxon>
    </lineage>
</organism>
<gene>
    <name evidence="1" type="ORF">Selli1_35350</name>
</gene>
<name>A0A9W6CEH1_9FIRM</name>
<protein>
    <submittedName>
        <fullName evidence="1">Uncharacterized protein</fullName>
    </submittedName>
</protein>
<comment type="caution">
    <text evidence="1">The sequence shown here is derived from an EMBL/GenBank/DDBJ whole genome shotgun (WGS) entry which is preliminary data.</text>
</comment>
<dbReference type="EMBL" id="BSBO01000075">
    <property type="protein sequence ID" value="GLG06361.1"/>
    <property type="molecule type" value="Genomic_DNA"/>
</dbReference>
<evidence type="ECO:0000313" key="1">
    <source>
        <dbReference type="EMBL" id="GLG06361.1"/>
    </source>
</evidence>
<keyword evidence="2" id="KW-1185">Reference proteome</keyword>
<dbReference type="Proteomes" id="UP001145145">
    <property type="component" value="Unassembled WGS sequence"/>
</dbReference>
<accession>A0A9W6CEH1</accession>